<dbReference type="RefSeq" id="WP_196985636.1">
    <property type="nucleotide sequence ID" value="NZ_JADWYS010000001.1"/>
</dbReference>
<proteinExistence type="predicted"/>
<evidence type="ECO:0000256" key="1">
    <source>
        <dbReference type="SAM" id="SignalP"/>
    </source>
</evidence>
<accession>A0A931MG37</accession>
<reference evidence="2" key="1">
    <citation type="submission" date="2020-11" db="EMBL/GenBank/DDBJ databases">
        <title>Bacterial whole genome sequence for Caenimonas sp. DR4.4.</title>
        <authorList>
            <person name="Le V."/>
            <person name="Ko S.-R."/>
            <person name="Ahn C.-Y."/>
            <person name="Oh H.-M."/>
        </authorList>
    </citation>
    <scope>NUCLEOTIDE SEQUENCE</scope>
    <source>
        <strain evidence="2">DR4.4</strain>
    </source>
</reference>
<evidence type="ECO:0008006" key="4">
    <source>
        <dbReference type="Google" id="ProtNLM"/>
    </source>
</evidence>
<gene>
    <name evidence="2" type="ORF">I5803_06890</name>
</gene>
<evidence type="ECO:0000313" key="2">
    <source>
        <dbReference type="EMBL" id="MBG9387738.1"/>
    </source>
</evidence>
<dbReference type="Proteomes" id="UP000651050">
    <property type="component" value="Unassembled WGS sequence"/>
</dbReference>
<sequence length="109" mass="11639">MKFYSKAAVAALALAAAGVATVAEARSNVYFSVGANVAPGVSLGVSNAPVYYGAPVVYAAPAPVYYEPAPIVYSAPVYYRPAPIVYVGPRYYGPRHHGYYRTHGGRHWN</sequence>
<organism evidence="2 3">
    <name type="scientific">Caenimonas aquaedulcis</name>
    <dbReference type="NCBI Taxonomy" id="2793270"/>
    <lineage>
        <taxon>Bacteria</taxon>
        <taxon>Pseudomonadati</taxon>
        <taxon>Pseudomonadota</taxon>
        <taxon>Betaproteobacteria</taxon>
        <taxon>Burkholderiales</taxon>
        <taxon>Comamonadaceae</taxon>
        <taxon>Caenimonas</taxon>
    </lineage>
</organism>
<feature type="chain" id="PRO_5037096479" description="Virulence factor" evidence="1">
    <location>
        <begin position="26"/>
        <end position="109"/>
    </location>
</feature>
<comment type="caution">
    <text evidence="2">The sequence shown here is derived from an EMBL/GenBank/DDBJ whole genome shotgun (WGS) entry which is preliminary data.</text>
</comment>
<keyword evidence="3" id="KW-1185">Reference proteome</keyword>
<dbReference type="EMBL" id="JADWYS010000001">
    <property type="protein sequence ID" value="MBG9387738.1"/>
    <property type="molecule type" value="Genomic_DNA"/>
</dbReference>
<name>A0A931MG37_9BURK</name>
<protein>
    <recommendedName>
        <fullName evidence="4">Virulence factor</fullName>
    </recommendedName>
</protein>
<evidence type="ECO:0000313" key="3">
    <source>
        <dbReference type="Proteomes" id="UP000651050"/>
    </source>
</evidence>
<keyword evidence="1" id="KW-0732">Signal</keyword>
<feature type="signal peptide" evidence="1">
    <location>
        <begin position="1"/>
        <end position="25"/>
    </location>
</feature>
<dbReference type="AlphaFoldDB" id="A0A931MG37"/>